<gene>
    <name evidence="2" type="ORF">E6C64_03355</name>
</gene>
<dbReference type="Gene3D" id="3.40.50.10900">
    <property type="entry name" value="PAC-like subunit"/>
    <property type="match status" value="1"/>
</dbReference>
<sequence>MTRGVLSLRSCAVGARHDRKAALPVAEKRFGEGRILVVAFEGWNDAGEAASGAVAMLRDALDLEAIHDVDPEQYFDYQFTRPMVYSDDDGVRRLKWPQATMYGPQATRDLAGMPFGIELHRVPETDEIVAELVRAVELDEDVDMIDPELIEDLDAVDEVDETSETESDDETDDESDDARLERMSAENIYVLLGSEPSRSWKSFTAEIIDKALAADISGIVVLGAMLADVPHTRPISVFSSSESADLRAELSLERSTYEGPVGILSVLADVAEVVGIPTVSIWASVPHYVHNAPSPKATLALIERLEEVLGTPIPRGDLEDEATAWEAGIDALAGEDEDMAAYIEQLEQARDTVDSPEASGEAIAKEFERYLRRRGDGRDGFADGRDGSVG</sequence>
<accession>A0A4S4FSV8</accession>
<feature type="region of interest" description="Disordered" evidence="1">
    <location>
        <begin position="150"/>
        <end position="179"/>
    </location>
</feature>
<dbReference type="SUPFAM" id="SSF159659">
    <property type="entry name" value="Cgl1923-like"/>
    <property type="match status" value="2"/>
</dbReference>
<evidence type="ECO:0000313" key="2">
    <source>
        <dbReference type="EMBL" id="THG33398.1"/>
    </source>
</evidence>
<protein>
    <submittedName>
        <fullName evidence="2">PAC2 family protein</fullName>
    </submittedName>
</protein>
<feature type="compositionally biased region" description="Acidic residues" evidence="1">
    <location>
        <begin position="150"/>
        <end position="176"/>
    </location>
</feature>
<keyword evidence="3" id="KW-1185">Reference proteome</keyword>
<reference evidence="2 3" key="1">
    <citation type="submission" date="2019-04" db="EMBL/GenBank/DDBJ databases">
        <authorList>
            <person name="Jiang L."/>
        </authorList>
    </citation>
    <scope>NUCLEOTIDE SEQUENCE [LARGE SCALE GENOMIC DNA]</scope>
    <source>
        <strain evidence="2 3">YIM 131853</strain>
    </source>
</reference>
<evidence type="ECO:0000256" key="1">
    <source>
        <dbReference type="SAM" id="MobiDB-lite"/>
    </source>
</evidence>
<dbReference type="EMBL" id="SSSM01000001">
    <property type="protein sequence ID" value="THG33398.1"/>
    <property type="molecule type" value="Genomic_DNA"/>
</dbReference>
<name>A0A4S4FSV8_9MICO</name>
<organism evidence="2 3">
    <name type="scientific">Naasia lichenicola</name>
    <dbReference type="NCBI Taxonomy" id="2565933"/>
    <lineage>
        <taxon>Bacteria</taxon>
        <taxon>Bacillati</taxon>
        <taxon>Actinomycetota</taxon>
        <taxon>Actinomycetes</taxon>
        <taxon>Micrococcales</taxon>
        <taxon>Microbacteriaceae</taxon>
        <taxon>Naasia</taxon>
    </lineage>
</organism>
<dbReference type="InterPro" id="IPR038389">
    <property type="entry name" value="PSMG2_sf"/>
</dbReference>
<proteinExistence type="predicted"/>
<dbReference type="Proteomes" id="UP000309133">
    <property type="component" value="Unassembled WGS sequence"/>
</dbReference>
<dbReference type="AlphaFoldDB" id="A0A4S4FSV8"/>
<comment type="caution">
    <text evidence="2">The sequence shown here is derived from an EMBL/GenBank/DDBJ whole genome shotgun (WGS) entry which is preliminary data.</text>
</comment>
<dbReference type="InterPro" id="IPR019151">
    <property type="entry name" value="Proteasome_assmbl_chaperone_2"/>
</dbReference>
<evidence type="ECO:0000313" key="3">
    <source>
        <dbReference type="Proteomes" id="UP000309133"/>
    </source>
</evidence>
<dbReference type="Pfam" id="PF09754">
    <property type="entry name" value="PAC2"/>
    <property type="match status" value="1"/>
</dbReference>